<feature type="binding site" description="axial binding residue" evidence="20">
    <location>
        <position position="247"/>
    </location>
    <ligand>
        <name>heme c</name>
        <dbReference type="ChEBI" id="CHEBI:61717"/>
        <label>2</label>
    </ligand>
    <ligandPart>
        <name>Fe</name>
        <dbReference type="ChEBI" id="CHEBI:18248"/>
    </ligandPart>
</feature>
<feature type="binding site" description="covalent" evidence="21">
    <location>
        <position position="243"/>
    </location>
    <ligand>
        <name>heme c</name>
        <dbReference type="ChEBI" id="CHEBI:61717"/>
        <label>2</label>
    </ligand>
</feature>
<keyword evidence="26" id="KW-1185">Reference proteome</keyword>
<dbReference type="PANTHER" id="PTHR33751:SF1">
    <property type="entry name" value="CBB3-TYPE CYTOCHROME C OXIDASE SUBUNIT FIXP"/>
    <property type="match status" value="1"/>
</dbReference>
<keyword evidence="17 19" id="KW-0406">Ion transport</keyword>
<dbReference type="InterPro" id="IPR009056">
    <property type="entry name" value="Cyt_c-like_dom"/>
</dbReference>
<feature type="binding site" description="axial binding residue" evidence="20">
    <location>
        <position position="203"/>
    </location>
    <ligand>
        <name>heme c</name>
        <dbReference type="ChEBI" id="CHEBI:61717"/>
        <label>2</label>
    </ligand>
    <ligandPart>
        <name>Fe</name>
        <dbReference type="ChEBI" id="CHEBI:18248"/>
    </ligandPart>
</feature>
<dbReference type="GO" id="GO:0016491">
    <property type="term" value="F:oxidoreductase activity"/>
    <property type="evidence" value="ECO:0007669"/>
    <property type="project" value="UniProtKB-KW"/>
</dbReference>
<reference evidence="25 26" key="1">
    <citation type="journal article" date="2011" name="Syst. Appl. Microbiol.">
        <title>Defluviimonas denitrificans gen. nov., sp. nov., and Pararhodobacter aggregans gen. nov., sp. nov., non-phototrophic Rhodobacteraceae from the biofilter of a marine aquaculture.</title>
        <authorList>
            <person name="Foesel B.U."/>
            <person name="Drake H.L."/>
            <person name="Schramm A."/>
        </authorList>
    </citation>
    <scope>NUCLEOTIDE SEQUENCE [LARGE SCALE GENOMIC DNA]</scope>
    <source>
        <strain evidence="25 26">D1-19</strain>
    </source>
</reference>
<evidence type="ECO:0000256" key="19">
    <source>
        <dbReference type="PIRNR" id="PIRNR000006"/>
    </source>
</evidence>
<keyword evidence="16 19" id="KW-0408">Iron</keyword>
<evidence type="ECO:0000256" key="8">
    <source>
        <dbReference type="ARBA" id="ARBA00022660"/>
    </source>
</evidence>
<feature type="region of interest" description="Disordered" evidence="22">
    <location>
        <begin position="13"/>
        <end position="40"/>
    </location>
</feature>
<feature type="binding site" description="covalent" evidence="21">
    <location>
        <position position="155"/>
    </location>
    <ligand>
        <name>heme c</name>
        <dbReference type="ChEBI" id="CHEBI:61717"/>
        <label>1</label>
    </ligand>
</feature>
<dbReference type="PIRSF" id="PIRSF000006">
    <property type="entry name" value="Cbb3-Cox_fixP"/>
    <property type="match status" value="1"/>
</dbReference>
<dbReference type="GO" id="GO:0006119">
    <property type="term" value="P:oxidative phosphorylation"/>
    <property type="evidence" value="ECO:0007669"/>
    <property type="project" value="UniProtKB-UniPathway"/>
</dbReference>
<keyword evidence="7 19" id="KW-0349">Heme</keyword>
<evidence type="ECO:0000256" key="18">
    <source>
        <dbReference type="ARBA" id="ARBA00023136"/>
    </source>
</evidence>
<protein>
    <recommendedName>
        <fullName evidence="19">Cbb3-type cytochrome c oxidase subunit</fullName>
    </recommendedName>
</protein>
<dbReference type="InterPro" id="IPR036909">
    <property type="entry name" value="Cyt_c-like_dom_sf"/>
</dbReference>
<feature type="domain" description="Cytochrome c" evidence="24">
    <location>
        <begin position="139"/>
        <end position="225"/>
    </location>
</feature>
<dbReference type="GO" id="GO:1902600">
    <property type="term" value="P:proton transmembrane transport"/>
    <property type="evidence" value="ECO:0007669"/>
    <property type="project" value="UniProtKB-KW"/>
</dbReference>
<name>A0A2T7UKH1_9RHOB</name>
<keyword evidence="9 23" id="KW-0812">Transmembrane</keyword>
<keyword evidence="18 19" id="KW-0472">Membrane</keyword>
<evidence type="ECO:0000313" key="26">
    <source>
        <dbReference type="Proteomes" id="UP000244810"/>
    </source>
</evidence>
<feature type="domain" description="Cytochrome c" evidence="24">
    <location>
        <begin position="222"/>
        <end position="311"/>
    </location>
</feature>
<dbReference type="InterPro" id="IPR038414">
    <property type="entry name" value="CcoP_N_sf"/>
</dbReference>
<comment type="cofactor">
    <cofactor evidence="19 21">
        <name>heme c</name>
        <dbReference type="ChEBI" id="CHEBI:61717"/>
    </cofactor>
    <text evidence="19 21">Binds 2 heme C groups per subunit.</text>
</comment>
<keyword evidence="14 23" id="KW-1133">Transmembrane helix</keyword>
<evidence type="ECO:0000256" key="14">
    <source>
        <dbReference type="ARBA" id="ARBA00022989"/>
    </source>
</evidence>
<dbReference type="GO" id="GO:0005506">
    <property type="term" value="F:iron ion binding"/>
    <property type="evidence" value="ECO:0007669"/>
    <property type="project" value="InterPro"/>
</dbReference>
<dbReference type="PROSITE" id="PS51007">
    <property type="entry name" value="CYTC"/>
    <property type="match status" value="2"/>
</dbReference>
<keyword evidence="5 19" id="KW-1003">Cell membrane</keyword>
<keyword evidence="11" id="KW-0677">Repeat</keyword>
<evidence type="ECO:0000256" key="17">
    <source>
        <dbReference type="ARBA" id="ARBA00023065"/>
    </source>
</evidence>
<dbReference type="Pfam" id="PF13442">
    <property type="entry name" value="Cytochrome_CBB3"/>
    <property type="match status" value="1"/>
</dbReference>
<keyword evidence="6 19" id="KW-0997">Cell inner membrane</keyword>
<dbReference type="PRINTS" id="PR00605">
    <property type="entry name" value="CYTCHROMECIC"/>
</dbReference>
<evidence type="ECO:0000256" key="11">
    <source>
        <dbReference type="ARBA" id="ARBA00022737"/>
    </source>
</evidence>
<dbReference type="Proteomes" id="UP000244810">
    <property type="component" value="Unassembled WGS sequence"/>
</dbReference>
<comment type="similarity">
    <text evidence="3 19">Belongs to the CcoP / FixP family.</text>
</comment>
<dbReference type="InterPro" id="IPR032858">
    <property type="entry name" value="CcoP_N"/>
</dbReference>
<dbReference type="EMBL" id="QDDR01000017">
    <property type="protein sequence ID" value="PVE45178.1"/>
    <property type="molecule type" value="Genomic_DNA"/>
</dbReference>
<evidence type="ECO:0000256" key="6">
    <source>
        <dbReference type="ARBA" id="ARBA00022519"/>
    </source>
</evidence>
<keyword evidence="10 19" id="KW-0479">Metal-binding</keyword>
<feature type="binding site" description="axial binding residue" evidence="20">
    <location>
        <position position="288"/>
    </location>
    <ligand>
        <name>heme c</name>
        <dbReference type="ChEBI" id="CHEBI:61717"/>
        <label>1</label>
    </ligand>
    <ligandPart>
        <name>Fe</name>
        <dbReference type="ChEBI" id="CHEBI:18248"/>
    </ligandPart>
</feature>
<dbReference type="GO" id="GO:0009055">
    <property type="term" value="F:electron transfer activity"/>
    <property type="evidence" value="ECO:0007669"/>
    <property type="project" value="InterPro"/>
</dbReference>
<evidence type="ECO:0000256" key="1">
    <source>
        <dbReference type="ARBA" id="ARBA00004533"/>
    </source>
</evidence>
<feature type="binding site" description="covalent" evidence="21">
    <location>
        <position position="152"/>
    </location>
    <ligand>
        <name>heme c</name>
        <dbReference type="ChEBI" id="CHEBI:61717"/>
        <label>1</label>
    </ligand>
</feature>
<keyword evidence="4 19" id="KW-0813">Transport</keyword>
<dbReference type="InterPro" id="IPR050597">
    <property type="entry name" value="Cytochrome_c_Oxidase_Subunit"/>
</dbReference>
<dbReference type="GO" id="GO:0005886">
    <property type="term" value="C:plasma membrane"/>
    <property type="evidence" value="ECO:0007669"/>
    <property type="project" value="UniProtKB-SubCell"/>
</dbReference>
<gene>
    <name evidence="25" type="primary">ccoP</name>
    <name evidence="25" type="ORF">DDE23_22765</name>
</gene>
<evidence type="ECO:0000256" key="4">
    <source>
        <dbReference type="ARBA" id="ARBA00022448"/>
    </source>
</evidence>
<evidence type="ECO:0000256" key="5">
    <source>
        <dbReference type="ARBA" id="ARBA00022475"/>
    </source>
</evidence>
<keyword evidence="15 19" id="KW-0560">Oxidoreductase</keyword>
<dbReference type="Pfam" id="PF14715">
    <property type="entry name" value="FixP_N"/>
    <property type="match status" value="1"/>
</dbReference>
<evidence type="ECO:0000256" key="23">
    <source>
        <dbReference type="SAM" id="Phobius"/>
    </source>
</evidence>
<evidence type="ECO:0000256" key="21">
    <source>
        <dbReference type="PIRSR" id="PIRSR000006-2"/>
    </source>
</evidence>
<evidence type="ECO:0000259" key="24">
    <source>
        <dbReference type="PROSITE" id="PS51007"/>
    </source>
</evidence>
<comment type="function">
    <text evidence="19">C-type cytochrome. Part of the cbb3-type cytochrome c oxidase complex.</text>
</comment>
<dbReference type="SUPFAM" id="SSF46626">
    <property type="entry name" value="Cytochrome c"/>
    <property type="match status" value="2"/>
</dbReference>
<comment type="subunit">
    <text evidence="19">Component of the cbb3-type cytochrome c oxidase.</text>
</comment>
<comment type="pathway">
    <text evidence="2 19">Energy metabolism; oxidative phosphorylation.</text>
</comment>
<keyword evidence="8 19" id="KW-0679">Respiratory chain</keyword>
<proteinExistence type="inferred from homology"/>
<evidence type="ECO:0000256" key="3">
    <source>
        <dbReference type="ARBA" id="ARBA00006113"/>
    </source>
</evidence>
<feature type="transmembrane region" description="Helical" evidence="23">
    <location>
        <begin position="63"/>
        <end position="85"/>
    </location>
</feature>
<evidence type="ECO:0000256" key="10">
    <source>
        <dbReference type="ARBA" id="ARBA00022723"/>
    </source>
</evidence>
<evidence type="ECO:0000256" key="7">
    <source>
        <dbReference type="ARBA" id="ARBA00022617"/>
    </source>
</evidence>
<dbReference type="InterPro" id="IPR008168">
    <property type="entry name" value="Cyt_C_IC"/>
</dbReference>
<feature type="binding site" description="axial binding residue" evidence="20">
    <location>
        <position position="156"/>
    </location>
    <ligand>
        <name>heme c</name>
        <dbReference type="ChEBI" id="CHEBI:61717"/>
        <label>1</label>
    </ligand>
    <ligandPart>
        <name>Fe</name>
        <dbReference type="ChEBI" id="CHEBI:18248"/>
    </ligandPart>
</feature>
<dbReference type="GO" id="GO:0020037">
    <property type="term" value="F:heme binding"/>
    <property type="evidence" value="ECO:0007669"/>
    <property type="project" value="InterPro"/>
</dbReference>
<feature type="binding site" description="covalent" evidence="21">
    <location>
        <position position="246"/>
    </location>
    <ligand>
        <name>heme c</name>
        <dbReference type="ChEBI" id="CHEBI:61717"/>
        <label>2</label>
    </ligand>
</feature>
<evidence type="ECO:0000256" key="13">
    <source>
        <dbReference type="ARBA" id="ARBA00022982"/>
    </source>
</evidence>
<dbReference type="InterPro" id="IPR004678">
    <property type="entry name" value="Cyt_c_oxidase_cbb3_su3"/>
</dbReference>
<evidence type="ECO:0000313" key="25">
    <source>
        <dbReference type="EMBL" id="PVE45178.1"/>
    </source>
</evidence>
<keyword evidence="12 19" id="KW-0375">Hydrogen ion transport</keyword>
<organism evidence="25 26">
    <name type="scientific">Pararhodobacter aggregans</name>
    <dbReference type="NCBI Taxonomy" id="404875"/>
    <lineage>
        <taxon>Bacteria</taxon>
        <taxon>Pseudomonadati</taxon>
        <taxon>Pseudomonadota</taxon>
        <taxon>Alphaproteobacteria</taxon>
        <taxon>Rhodobacterales</taxon>
        <taxon>Paracoccaceae</taxon>
        <taxon>Pararhodobacter</taxon>
    </lineage>
</organism>
<evidence type="ECO:0000256" key="16">
    <source>
        <dbReference type="ARBA" id="ARBA00023004"/>
    </source>
</evidence>
<evidence type="ECO:0000256" key="20">
    <source>
        <dbReference type="PIRSR" id="PIRSR000006-1"/>
    </source>
</evidence>
<evidence type="ECO:0000256" key="2">
    <source>
        <dbReference type="ARBA" id="ARBA00004673"/>
    </source>
</evidence>
<dbReference type="Gene3D" id="6.10.280.130">
    <property type="match status" value="1"/>
</dbReference>
<comment type="caution">
    <text evidence="25">The sequence shown here is derived from an EMBL/GenBank/DDBJ whole genome shotgun (WGS) entry which is preliminary data.</text>
</comment>
<accession>A0A2T7UKH1</accession>
<evidence type="ECO:0000256" key="22">
    <source>
        <dbReference type="SAM" id="MobiDB-lite"/>
    </source>
</evidence>
<dbReference type="UniPathway" id="UPA00705"/>
<dbReference type="AlphaFoldDB" id="A0A2T7UKH1"/>
<evidence type="ECO:0000256" key="9">
    <source>
        <dbReference type="ARBA" id="ARBA00022692"/>
    </source>
</evidence>
<dbReference type="Pfam" id="PF00034">
    <property type="entry name" value="Cytochrom_C"/>
    <property type="match status" value="1"/>
</dbReference>
<comment type="subcellular location">
    <subcellularLocation>
        <location evidence="1 19">Cell inner membrane</location>
    </subcellularLocation>
</comment>
<keyword evidence="13 19" id="KW-0249">Electron transport</keyword>
<dbReference type="Gene3D" id="1.10.760.10">
    <property type="entry name" value="Cytochrome c-like domain"/>
    <property type="match status" value="2"/>
</dbReference>
<evidence type="ECO:0000256" key="15">
    <source>
        <dbReference type="ARBA" id="ARBA00023002"/>
    </source>
</evidence>
<evidence type="ECO:0000256" key="12">
    <source>
        <dbReference type="ARBA" id="ARBA00022781"/>
    </source>
</evidence>
<sequence length="318" mass="34599">MTPPPGPCCLQRRLEMSNPTDPRQLPGADPHTGNRKIDPVTGYDTTGHDWGGITELNTAFPKVVIWALVLTFLYSVVAWILLPAWPTGRDYTRGLLGLDQSEEAIKGFNSLADRRQDWLSRFEGENFVALQSDATLMATAMPAAARLFADNCAACHGTNGQGGPGFPVLSDETWLWGGDTEEIATTIRHGINTEDPDTRYAEMPAFDWMERSDRLALAEFVSEMRGGVADFESAAGTLFSENCSSCHGETGTGGLEIGAPSFTDEAVIYGQDRETLMETLRRGRHGVMPAWSGRLSEAEINLLALYVARIGRPEGGGQ</sequence>
<dbReference type="NCBIfam" id="TIGR00782">
    <property type="entry name" value="ccoP"/>
    <property type="match status" value="1"/>
</dbReference>
<dbReference type="PANTHER" id="PTHR33751">
    <property type="entry name" value="CBB3-TYPE CYTOCHROME C OXIDASE SUBUNIT FIXP"/>
    <property type="match status" value="1"/>
</dbReference>